<dbReference type="GO" id="GO:0005840">
    <property type="term" value="C:ribosome"/>
    <property type="evidence" value="ECO:0007669"/>
    <property type="project" value="UniProtKB-KW"/>
</dbReference>
<dbReference type="GO" id="GO:1990904">
    <property type="term" value="C:ribonucleoprotein complex"/>
    <property type="evidence" value="ECO:0007669"/>
    <property type="project" value="UniProtKB-KW"/>
</dbReference>
<dbReference type="GO" id="GO:0003735">
    <property type="term" value="F:structural constituent of ribosome"/>
    <property type="evidence" value="ECO:0007669"/>
    <property type="project" value="InterPro"/>
</dbReference>
<dbReference type="InterPro" id="IPR000266">
    <property type="entry name" value="Ribosomal_uS17"/>
</dbReference>
<dbReference type="VEuPathDB" id="MicrosporidiaDB:DI09_181p10"/>
<dbReference type="GO" id="GO:0005739">
    <property type="term" value="C:mitochondrion"/>
    <property type="evidence" value="ECO:0007669"/>
    <property type="project" value="TreeGrafter"/>
</dbReference>
<protein>
    <submittedName>
        <fullName evidence="4">30S ribosomal protein S17</fullName>
    </submittedName>
</protein>
<dbReference type="PANTHER" id="PTHR10744:SF1">
    <property type="entry name" value="SMALL RIBOSOMAL SUBUNIT PROTEIN US17M"/>
    <property type="match status" value="1"/>
</dbReference>
<sequence length="93" mass="10470">MKQRFIGQVVGTAMRKTAKVQVERMCPLPNGKQHFVRSKFLAHDEQEETVIGDKVAIEAIKPVSKRKAFQVVGIVQRARRFVDPDTGLTYTSA</sequence>
<comment type="similarity">
    <text evidence="1">Belongs to the universal ribosomal protein uS17 family.</text>
</comment>
<proteinExistence type="inferred from homology"/>
<keyword evidence="2 4" id="KW-0689">Ribosomal protein</keyword>
<keyword evidence="5" id="KW-1185">Reference proteome</keyword>
<dbReference type="Proteomes" id="UP000029725">
    <property type="component" value="Unassembled WGS sequence"/>
</dbReference>
<dbReference type="InterPro" id="IPR012340">
    <property type="entry name" value="NA-bd_OB-fold"/>
</dbReference>
<gene>
    <name evidence="4" type="ORF">DI09_181p10</name>
</gene>
<dbReference type="HOGENOM" id="CLU_073626_1_2_1"/>
<dbReference type="Gene3D" id="2.40.50.140">
    <property type="entry name" value="Nucleic acid-binding proteins"/>
    <property type="match status" value="1"/>
</dbReference>
<dbReference type="Pfam" id="PF00366">
    <property type="entry name" value="Ribosomal_S17"/>
    <property type="match status" value="1"/>
</dbReference>
<dbReference type="GO" id="GO:0006412">
    <property type="term" value="P:translation"/>
    <property type="evidence" value="ECO:0007669"/>
    <property type="project" value="InterPro"/>
</dbReference>
<accession>A0A098VTW0</accession>
<evidence type="ECO:0000256" key="3">
    <source>
        <dbReference type="ARBA" id="ARBA00023274"/>
    </source>
</evidence>
<comment type="caution">
    <text evidence="4">The sequence shown here is derived from an EMBL/GenBank/DDBJ whole genome shotgun (WGS) entry which is preliminary data.</text>
</comment>
<dbReference type="GeneID" id="25258749"/>
<evidence type="ECO:0000256" key="2">
    <source>
        <dbReference type="ARBA" id="ARBA00022980"/>
    </source>
</evidence>
<dbReference type="EMBL" id="JMKJ01000090">
    <property type="protein sequence ID" value="KGG52360.1"/>
    <property type="molecule type" value="Genomic_DNA"/>
</dbReference>
<dbReference type="AlphaFoldDB" id="A0A098VTW0"/>
<dbReference type="OrthoDB" id="274752at2759"/>
<dbReference type="SUPFAM" id="SSF50249">
    <property type="entry name" value="Nucleic acid-binding proteins"/>
    <property type="match status" value="1"/>
</dbReference>
<evidence type="ECO:0000313" key="5">
    <source>
        <dbReference type="Proteomes" id="UP000029725"/>
    </source>
</evidence>
<reference evidence="4 5" key="1">
    <citation type="submission" date="2014-04" db="EMBL/GenBank/DDBJ databases">
        <title>A new species of microsporidia sheds light on the evolution of extreme parasitism.</title>
        <authorList>
            <person name="Haag K.L."/>
            <person name="James T.Y."/>
            <person name="Larsson R."/>
            <person name="Schaer T.M."/>
            <person name="Refardt D."/>
            <person name="Pombert J.-F."/>
            <person name="Ebert D."/>
        </authorList>
    </citation>
    <scope>NUCLEOTIDE SEQUENCE [LARGE SCALE GENOMIC DNA]</scope>
    <source>
        <strain evidence="4 5">UGP3</strain>
        <tissue evidence="4">Spores</tissue>
    </source>
</reference>
<dbReference type="CDD" id="cd00364">
    <property type="entry name" value="Ribosomal_uS17"/>
    <property type="match status" value="1"/>
</dbReference>
<dbReference type="PANTHER" id="PTHR10744">
    <property type="entry name" value="40S RIBOSOMAL PROTEIN S11 FAMILY MEMBER"/>
    <property type="match status" value="1"/>
</dbReference>
<dbReference type="RefSeq" id="XP_013238796.1">
    <property type="nucleotide sequence ID" value="XM_013383342.1"/>
</dbReference>
<evidence type="ECO:0000313" key="4">
    <source>
        <dbReference type="EMBL" id="KGG52360.1"/>
    </source>
</evidence>
<organism evidence="4 5">
    <name type="scientific">Mitosporidium daphniae</name>
    <dbReference type="NCBI Taxonomy" id="1485682"/>
    <lineage>
        <taxon>Eukaryota</taxon>
        <taxon>Fungi</taxon>
        <taxon>Fungi incertae sedis</taxon>
        <taxon>Microsporidia</taxon>
        <taxon>Mitosporidium</taxon>
    </lineage>
</organism>
<evidence type="ECO:0000256" key="1">
    <source>
        <dbReference type="ARBA" id="ARBA00010254"/>
    </source>
</evidence>
<name>A0A098VTW0_9MICR</name>
<keyword evidence="3" id="KW-0687">Ribonucleoprotein</keyword>